<keyword evidence="3" id="KW-1185">Reference proteome</keyword>
<dbReference type="EMBL" id="SMOL01000148">
    <property type="protein sequence ID" value="KAB2628825.1"/>
    <property type="molecule type" value="Genomic_DNA"/>
</dbReference>
<gene>
    <name evidence="2" type="ORF">D8674_033620</name>
</gene>
<proteinExistence type="predicted"/>
<evidence type="ECO:0000313" key="3">
    <source>
        <dbReference type="Proteomes" id="UP000327157"/>
    </source>
</evidence>
<name>A0A5N5HLX7_9ROSA</name>
<dbReference type="OrthoDB" id="1162365at2759"/>
<accession>A0A5N5HLX7</accession>
<comment type="caution">
    <text evidence="2">The sequence shown here is derived from an EMBL/GenBank/DDBJ whole genome shotgun (WGS) entry which is preliminary data.</text>
</comment>
<protein>
    <submittedName>
        <fullName evidence="2">FBD-associated F-box protein</fullName>
    </submittedName>
</protein>
<organism evidence="2 3">
    <name type="scientific">Pyrus ussuriensis x Pyrus communis</name>
    <dbReference type="NCBI Taxonomy" id="2448454"/>
    <lineage>
        <taxon>Eukaryota</taxon>
        <taxon>Viridiplantae</taxon>
        <taxon>Streptophyta</taxon>
        <taxon>Embryophyta</taxon>
        <taxon>Tracheophyta</taxon>
        <taxon>Spermatophyta</taxon>
        <taxon>Magnoliopsida</taxon>
        <taxon>eudicotyledons</taxon>
        <taxon>Gunneridae</taxon>
        <taxon>Pentapetalae</taxon>
        <taxon>rosids</taxon>
        <taxon>fabids</taxon>
        <taxon>Rosales</taxon>
        <taxon>Rosaceae</taxon>
        <taxon>Amygdaloideae</taxon>
        <taxon>Maleae</taxon>
        <taxon>Pyrus</taxon>
    </lineage>
</organism>
<sequence length="222" mass="25540">MNNECIDAPKLENFDYEQIFLSNCVLENAKSLVKATIHFDEHFACECPVHASRVTTLLLQICNVKCLSLAAHCLELSVCQLPAFANLSQLKLVLNACCSWWAEFLQRSPVLEYLVLDFDVFSSCGFESELVREYPHFQFKLPRVRWNPPDFVPSCLLTHLKTICITGLMGRPHEMEVAKFLLENVKVLEKNDNTYLSWYFAYEEGIIQEVFDVSSGFEHMRG</sequence>
<dbReference type="Proteomes" id="UP000327157">
    <property type="component" value="Chromosome 8"/>
</dbReference>
<dbReference type="PANTHER" id="PTHR31900">
    <property type="entry name" value="F-BOX/RNI SUPERFAMILY PROTEIN-RELATED"/>
    <property type="match status" value="1"/>
</dbReference>
<dbReference type="PANTHER" id="PTHR31900:SF30">
    <property type="entry name" value="SUPERFAMILY PROTEIN, PUTATIVE-RELATED"/>
    <property type="match status" value="1"/>
</dbReference>
<evidence type="ECO:0000313" key="2">
    <source>
        <dbReference type="EMBL" id="KAB2628825.1"/>
    </source>
</evidence>
<feature type="domain" description="FBD" evidence="1">
    <location>
        <begin position="149"/>
        <end position="190"/>
    </location>
</feature>
<dbReference type="InterPro" id="IPR006566">
    <property type="entry name" value="FBD"/>
</dbReference>
<reference evidence="2 3" key="1">
    <citation type="submission" date="2019-09" db="EMBL/GenBank/DDBJ databases">
        <authorList>
            <person name="Ou C."/>
        </authorList>
    </citation>
    <scope>NUCLEOTIDE SEQUENCE [LARGE SCALE GENOMIC DNA]</scope>
    <source>
        <strain evidence="2">S2</strain>
        <tissue evidence="2">Leaf</tissue>
    </source>
</reference>
<evidence type="ECO:0000259" key="1">
    <source>
        <dbReference type="Pfam" id="PF08387"/>
    </source>
</evidence>
<dbReference type="Pfam" id="PF08387">
    <property type="entry name" value="FBD"/>
    <property type="match status" value="1"/>
</dbReference>
<reference evidence="2 3" key="3">
    <citation type="submission" date="2019-11" db="EMBL/GenBank/DDBJ databases">
        <title>A de novo genome assembly of a pear dwarfing rootstock.</title>
        <authorList>
            <person name="Wang F."/>
            <person name="Wang J."/>
            <person name="Li S."/>
            <person name="Zhang Y."/>
            <person name="Fang M."/>
            <person name="Ma L."/>
            <person name="Zhao Y."/>
            <person name="Jiang S."/>
        </authorList>
    </citation>
    <scope>NUCLEOTIDE SEQUENCE [LARGE SCALE GENOMIC DNA]</scope>
    <source>
        <strain evidence="2">S2</strain>
        <tissue evidence="2">Leaf</tissue>
    </source>
</reference>
<dbReference type="InterPro" id="IPR050232">
    <property type="entry name" value="FBL13/AtMIF1-like"/>
</dbReference>
<reference evidence="3" key="2">
    <citation type="submission" date="2019-10" db="EMBL/GenBank/DDBJ databases">
        <title>A de novo genome assembly of a pear dwarfing rootstock.</title>
        <authorList>
            <person name="Wang F."/>
            <person name="Wang J."/>
            <person name="Li S."/>
            <person name="Zhang Y."/>
            <person name="Fang M."/>
            <person name="Ma L."/>
            <person name="Zhao Y."/>
            <person name="Jiang S."/>
        </authorList>
    </citation>
    <scope>NUCLEOTIDE SEQUENCE [LARGE SCALE GENOMIC DNA]</scope>
</reference>
<dbReference type="AlphaFoldDB" id="A0A5N5HLX7"/>